<evidence type="ECO:0000256" key="4">
    <source>
        <dbReference type="ARBA" id="ARBA00022989"/>
    </source>
</evidence>
<evidence type="ECO:0000256" key="1">
    <source>
        <dbReference type="ARBA" id="ARBA00004651"/>
    </source>
</evidence>
<comment type="caution">
    <text evidence="7">The sequence shown here is derived from an EMBL/GenBank/DDBJ whole genome shotgun (WGS) entry which is preliminary data.</text>
</comment>
<evidence type="ECO:0000256" key="2">
    <source>
        <dbReference type="ARBA" id="ARBA00022475"/>
    </source>
</evidence>
<keyword evidence="4 6" id="KW-1133">Transmembrane helix</keyword>
<keyword evidence="8" id="KW-1185">Reference proteome</keyword>
<feature type="transmembrane region" description="Helical" evidence="6">
    <location>
        <begin position="381"/>
        <end position="399"/>
    </location>
</feature>
<proteinExistence type="predicted"/>
<keyword evidence="3 6" id="KW-0812">Transmembrane</keyword>
<feature type="transmembrane region" description="Helical" evidence="6">
    <location>
        <begin position="176"/>
        <end position="196"/>
    </location>
</feature>
<feature type="transmembrane region" description="Helical" evidence="6">
    <location>
        <begin position="287"/>
        <end position="317"/>
    </location>
</feature>
<keyword evidence="5 6" id="KW-0472">Membrane</keyword>
<dbReference type="Proteomes" id="UP001069802">
    <property type="component" value="Unassembled WGS sequence"/>
</dbReference>
<gene>
    <name evidence="7" type="ORF">O4H49_01960</name>
</gene>
<name>A0ABT4LEI9_9PROT</name>
<dbReference type="InterPro" id="IPR050833">
    <property type="entry name" value="Poly_Biosynth_Transport"/>
</dbReference>
<dbReference type="PANTHER" id="PTHR30250:SF11">
    <property type="entry name" value="O-ANTIGEN TRANSPORTER-RELATED"/>
    <property type="match status" value="1"/>
</dbReference>
<feature type="transmembrane region" description="Helical" evidence="6">
    <location>
        <begin position="82"/>
        <end position="107"/>
    </location>
</feature>
<dbReference type="PANTHER" id="PTHR30250">
    <property type="entry name" value="PST FAMILY PREDICTED COLANIC ACID TRANSPORTER"/>
    <property type="match status" value="1"/>
</dbReference>
<organism evidence="7 8">
    <name type="scientific">Kiloniella laminariae</name>
    <dbReference type="NCBI Taxonomy" id="454162"/>
    <lineage>
        <taxon>Bacteria</taxon>
        <taxon>Pseudomonadati</taxon>
        <taxon>Pseudomonadota</taxon>
        <taxon>Alphaproteobacteria</taxon>
        <taxon>Rhodospirillales</taxon>
        <taxon>Kiloniellaceae</taxon>
        <taxon>Kiloniella</taxon>
    </lineage>
</organism>
<accession>A0ABT4LEI9</accession>
<evidence type="ECO:0000256" key="6">
    <source>
        <dbReference type="SAM" id="Phobius"/>
    </source>
</evidence>
<feature type="transmembrane region" description="Helical" evidence="6">
    <location>
        <begin position="151"/>
        <end position="170"/>
    </location>
</feature>
<reference evidence="7" key="1">
    <citation type="submission" date="2022-12" db="EMBL/GenBank/DDBJ databases">
        <title>Bacterial isolates from different developmental stages of Nematostella vectensis.</title>
        <authorList>
            <person name="Fraune S."/>
        </authorList>
    </citation>
    <scope>NUCLEOTIDE SEQUENCE</scope>
    <source>
        <strain evidence="7">G21630-S1</strain>
    </source>
</reference>
<evidence type="ECO:0000256" key="5">
    <source>
        <dbReference type="ARBA" id="ARBA00023136"/>
    </source>
</evidence>
<evidence type="ECO:0000256" key="3">
    <source>
        <dbReference type="ARBA" id="ARBA00022692"/>
    </source>
</evidence>
<evidence type="ECO:0000313" key="7">
    <source>
        <dbReference type="EMBL" id="MCZ4279523.1"/>
    </source>
</evidence>
<feature type="transmembrane region" description="Helical" evidence="6">
    <location>
        <begin position="52"/>
        <end position="70"/>
    </location>
</feature>
<feature type="transmembrane region" description="Helical" evidence="6">
    <location>
        <begin position="247"/>
        <end position="266"/>
    </location>
</feature>
<feature type="transmembrane region" description="Helical" evidence="6">
    <location>
        <begin position="356"/>
        <end position="375"/>
    </location>
</feature>
<comment type="subcellular location">
    <subcellularLocation>
        <location evidence="1">Cell membrane</location>
        <topology evidence="1">Multi-pass membrane protein</topology>
    </subcellularLocation>
</comment>
<evidence type="ECO:0000313" key="8">
    <source>
        <dbReference type="Proteomes" id="UP001069802"/>
    </source>
</evidence>
<feature type="transmembrane region" description="Helical" evidence="6">
    <location>
        <begin position="323"/>
        <end position="344"/>
    </location>
</feature>
<feature type="transmembrane region" description="Helical" evidence="6">
    <location>
        <begin position="217"/>
        <end position="241"/>
    </location>
</feature>
<feature type="transmembrane region" description="Helical" evidence="6">
    <location>
        <begin position="119"/>
        <end position="139"/>
    </location>
</feature>
<protein>
    <recommendedName>
        <fullName evidence="9">Polysaccharide biosynthesis protein C-terminal domain-containing protein</fullName>
    </recommendedName>
</protein>
<keyword evidence="2" id="KW-1003">Cell membrane</keyword>
<dbReference type="RefSeq" id="WP_269421724.1">
    <property type="nucleotide sequence ID" value="NZ_JAPWGY010000001.1"/>
</dbReference>
<dbReference type="EMBL" id="JAPWGY010000001">
    <property type="protein sequence ID" value="MCZ4279523.1"/>
    <property type="molecule type" value="Genomic_DNA"/>
</dbReference>
<evidence type="ECO:0008006" key="9">
    <source>
        <dbReference type="Google" id="ProtNLM"/>
    </source>
</evidence>
<sequence length="423" mass="45337">MTVLSNKFHLLRNLVFLTGSMVLLRVLSATTTIVLTHWLVVEDYGRFSYGQSLALLLMFGVSVGLPTYIVKELAGKNETAGALLKACLRLITGLALVEWLVLAGIFLTGVLPDGLAGTVLPMAVGGAALAGNMIFQGFFRAFDRFALQSALLVLQGVAMLVILLSAARAFNSSEAVAWAFAGTAGGIFLLHGFFAFRLTGGARQSNPEVLVLLKRTLPFGMIDWIMAGYPLVVGTGLLFSAGEAEVGVFYAGFAVFSAVAITALVLDQVFVREIMRSGATQQTRITLLYILAALAAGLVVGGVLFLSSGLLASLFFGGEQPELVMVLKMLSLAVAFRFVSLASSSIERLNGAQNKVLFFHTCGLFLLILCIPFALQWGLLGGTASVVVLEGCLAILFLLRRRKLFRVFPQGEKRLTEEGVRRL</sequence>